<accession>A0AC61QZN1</accession>
<evidence type="ECO:0000313" key="1">
    <source>
        <dbReference type="EMBL" id="TGX98888.1"/>
    </source>
</evidence>
<proteinExistence type="predicted"/>
<name>A0AC61QZN1_9FIRM</name>
<dbReference type="Proteomes" id="UP000307720">
    <property type="component" value="Unassembled WGS sequence"/>
</dbReference>
<sequence length="2349" mass="257522">MKKYWENMMKRFLAVILAAALVAGLAPMTVFGAEDTNSTAFAAEEEKPQADEQGEPQTEEQNAQAEMVTVTVESRGSGTVKLNGSETDSVTVEKGSQVGVELIPVDKGTATTYIKEISAGEEIELPEKYKKYSGSIAADGNKQIHVVFMTEYKVTASAGEGGKITLDGEELDTKKVDENGTVQMRAEANAGYQLMQVLVDGKEQPLSDTDSLQQNISVPKDIEIKALFVKVYTLTVNYNQEQGTVVTNPECTGGSVVVRKDSQLEITAAPKTGYRVSKVVKNGAVQNYTENDKTYTDTVGKADKDYTYEVSFALNCYTVAVRIKGAETGGEVSYSGGSGNGSFQANLNSEPKLTLSQKKGYHVSALTVGGVDKMDSLEETAEGGFTVTLPAVTADTSVEVTFGKNETEEAGENPLEGDSYKIVLLDEKNSPVAVLRKYTEESNSQKVFVIPKGTKIKIEPQGEYTRVTLNGKGSSQETIEATGTQEIHTVTVGKGRLGNVTPKDITMNIKLAVDQDAPSVEIKPAQANTYGYYHADVPVAFTVTDEGVYSGIGKVEYRITSGGRETMPYTIAYAHDPSGESQPSYIGNITVSAENNDSDNVKVYLRVTDLAGNVYTMDEEDACSLKIRAGKPTGEVQFKADSPHREEEGRAYFGAARSASLVITDTADTFVEDITVNPTGGEKHYGMAVKVDAVDFNGNEVIFTGEDLKVAWTHSGDRHTAELTFSKDANYTLESFVYTNKADMSSGDIEIKGNFPSTFTVDTTRPVTSEQGDRENASWIGFEENIWSKLASALTFGAWSNGTVTVEAGGKDATSPIAAPIKYYKTDGDTSLKTAAELDQLYEEGEFTEVPCQVDQDEKFIVYAKIIDYAGNFVYISTEGIIRETKPGTVQAELVGGTNAYGYYNTDVKIRVDASDFQEEGALTSGIKTIDYTIKGEDKKGENKEKKGNLYTFKKGGEVLSEWDSETQDAYITVEAKEFCGENITVTVTAEDNAGNSFTGDELTVNICSEPPEVSVKFEDTANKTTAEGRGYFQNAREAVITVKDKAFCEDVTFGEEEAYGLTVNVKADVKGEKEDLDYSAMAGVWTHEGDSHTLKITFQEELNYTWSLSYKSKADLTCHTHDGDSCEDGSCKKAHVSYVGDTPQTFTVDRTDPFEGEVTVGEELWDKIVQTLTFGLYSNTEVTVAGTAQDSLSPVWLEYYISEDTRAKTVEELDKAAFTVFKDEESGDTYSPRMQFPLSPEKRFVCYMKATDYAGNYIYISSDGYILDAKPSIITLTPEPANANGLYNHDVKVAVKVSEPQPYSGIKSVSYEVRNQNKVTDSGSRQFGVENPEYRDLQAEYSDTIVVDAKENNSCNVVVTVNVEDNAGNKASAFVTLDIDVTKPAIAVSYDNNQDNGGNGYFNKNRTATVAITERAHHFDAAAATEGIAIRAVDSSGKTVKLNRNAMISAWTAKEGATPDDTVHTATVSYFADANYTVSISYTDKAGNSNDTVNTLGCQAPWKFTVDKLAPTGMVQAKSQEGREETWDELATMLAFGFWSGKKITVKGTAEDATSPVGSVLYYKTDRDKAMTEKELQEVTEWKNFRTVTVKPNEQFTIYVKITDLAGNVSYISSDGMIVDSRKPRVESVAPKVSITPEQPVNGIYSQNVKVTIQVQDPQSGNTYSGLKSVRYAVFNMGKKTQEGNLYQFTKEHPKRTQLKKSWTGKITVDSAKNNSNQVVIRVYAEDNAGNTSKGRRAIKIDTTAPKIVVSYNNNSPDSGKYYQNDRVATITVTERNFDPKDIVTTIRNTDGAVPALSAWREVKGTGNLDDTQHVAMLTYHADGDYTFDMNYTDLAGHKGQVSYTAGTANPTEFTIDQTVPTVSVSYDNNEAQNGKYFKERRTGTVTITEHNFDESRVTFTQTASLRGGAVTAPSASWSSSGDVHTAVFSYEADGDYTFDVTMKDMAGNESGAASYGDSQAGQEFTVDTNIEKPKITGVENGKSYKGEVVPAISYSDVNFRDHKIRLLRTRKDEKNIDVTEEFLKKLEENSNGGQGISDAFFKKPENDGIYTLTVEVSDLAGNEEKEEVTFTVNRFGSVYVFDDYLISIKDVYTQGIEQGLVITEYNPDRLVEDSLKIQISRDGAPLNNVEYTVNPVVNDKVKVGQSGWYQYEYKIAPKNFEEDGIYRIAIASEDTAGNKPETINFEEGDVMFRIDTTPAEITSIRGLENAIVNAESQNIEFEVFDAIGLKKVTVYVDDKVAGSYDTFDEIVRFNNSLVVTEGMNQNVRLVIEDLAGNITDTDEKTADGQYAFQPGFEFSHQLTVSTNAFIRWYANRMLFWGTIGGVAAAAILLFLFLAVRKRRAPRV</sequence>
<dbReference type="EMBL" id="SRZB01000012">
    <property type="protein sequence ID" value="TGX98888.1"/>
    <property type="molecule type" value="Genomic_DNA"/>
</dbReference>
<gene>
    <name evidence="1" type="ORF">E5357_07205</name>
</gene>
<protein>
    <submittedName>
        <fullName evidence="1">Uncharacterized protein</fullName>
    </submittedName>
</protein>
<comment type="caution">
    <text evidence="1">The sequence shown here is derived from an EMBL/GenBank/DDBJ whole genome shotgun (WGS) entry which is preliminary data.</text>
</comment>
<evidence type="ECO:0000313" key="2">
    <source>
        <dbReference type="Proteomes" id="UP000307720"/>
    </source>
</evidence>
<keyword evidence="2" id="KW-1185">Reference proteome</keyword>
<reference evidence="1" key="1">
    <citation type="submission" date="2019-04" db="EMBL/GenBank/DDBJ databases">
        <title>Microbes associate with the intestines of laboratory mice.</title>
        <authorList>
            <person name="Navarre W."/>
            <person name="Wong E."/>
            <person name="Huang K."/>
            <person name="Tropini C."/>
            <person name="Ng K."/>
            <person name="Yu B."/>
        </authorList>
    </citation>
    <scope>NUCLEOTIDE SEQUENCE</scope>
    <source>
        <strain evidence="1">NM72_1-8</strain>
    </source>
</reference>
<organism evidence="1 2">
    <name type="scientific">Hominisplanchenecus murintestinalis</name>
    <dbReference type="NCBI Taxonomy" id="2941517"/>
    <lineage>
        <taxon>Bacteria</taxon>
        <taxon>Bacillati</taxon>
        <taxon>Bacillota</taxon>
        <taxon>Clostridia</taxon>
        <taxon>Lachnospirales</taxon>
        <taxon>Lachnospiraceae</taxon>
        <taxon>Hominisplanchenecus</taxon>
    </lineage>
</organism>